<comment type="caution">
    <text evidence="3">The sequence shown here is derived from an EMBL/GenBank/DDBJ whole genome shotgun (WGS) entry which is preliminary data.</text>
</comment>
<organism evidence="3 4">
    <name type="scientific">Lysinibacillus halotolerans</name>
    <dbReference type="NCBI Taxonomy" id="1368476"/>
    <lineage>
        <taxon>Bacteria</taxon>
        <taxon>Bacillati</taxon>
        <taxon>Bacillota</taxon>
        <taxon>Bacilli</taxon>
        <taxon>Bacillales</taxon>
        <taxon>Bacillaceae</taxon>
        <taxon>Lysinibacillus</taxon>
    </lineage>
</organism>
<gene>
    <name evidence="3" type="ORF">EC501_14955</name>
</gene>
<dbReference type="Proteomes" id="UP000279909">
    <property type="component" value="Unassembled WGS sequence"/>
</dbReference>
<proteinExistence type="inferred from homology"/>
<dbReference type="AlphaFoldDB" id="A0A3M8H550"/>
<protein>
    <submittedName>
        <fullName evidence="3">Recombinase family protein</fullName>
    </submittedName>
</protein>
<dbReference type="Gene3D" id="3.40.50.1390">
    <property type="entry name" value="Resolvase, N-terminal catalytic domain"/>
    <property type="match status" value="1"/>
</dbReference>
<dbReference type="GO" id="GO:0000150">
    <property type="term" value="F:DNA strand exchange activity"/>
    <property type="evidence" value="ECO:0007669"/>
    <property type="project" value="InterPro"/>
</dbReference>
<name>A0A3M8H550_9BACI</name>
<accession>A0A3M8H550</accession>
<evidence type="ECO:0000313" key="4">
    <source>
        <dbReference type="Proteomes" id="UP000279909"/>
    </source>
</evidence>
<sequence>MSKNNKAVIYTRVSTEKNTQETSLVRQEEELRNYAEKMNYQVLRAFQDQHSGYEVEREGLLEMLDYIKENNVPALFVQDETRLGRGNARMAVLHLLQKNGTIVYSLNNAGPLSLNEMDTMLLEILAIVEEYQRKIHNAKIKRGMKRAVENGYRPEKNIKNRHLHEGRERIDVPIEEIVNLRNKGLTFHEIASTLRGLGFQVSKATVHRRYTEYMEELED</sequence>
<dbReference type="PANTHER" id="PTHR30461:SF26">
    <property type="entry name" value="RESOLVASE HOMOLOG YNEB"/>
    <property type="match status" value="1"/>
</dbReference>
<dbReference type="PROSITE" id="PS51736">
    <property type="entry name" value="RECOMBINASES_3"/>
    <property type="match status" value="1"/>
</dbReference>
<comment type="similarity">
    <text evidence="1">Belongs to the site-specific recombinase resolvase family.</text>
</comment>
<dbReference type="OrthoDB" id="2731197at2"/>
<evidence type="ECO:0000256" key="1">
    <source>
        <dbReference type="ARBA" id="ARBA00009913"/>
    </source>
</evidence>
<dbReference type="GO" id="GO:0003677">
    <property type="term" value="F:DNA binding"/>
    <property type="evidence" value="ECO:0007669"/>
    <property type="project" value="InterPro"/>
</dbReference>
<dbReference type="SMART" id="SM00857">
    <property type="entry name" value="Resolvase"/>
    <property type="match status" value="1"/>
</dbReference>
<keyword evidence="4" id="KW-1185">Reference proteome</keyword>
<dbReference type="RefSeq" id="WP_122973156.1">
    <property type="nucleotide sequence ID" value="NZ_RHLQ01000046.1"/>
</dbReference>
<dbReference type="CDD" id="cd00338">
    <property type="entry name" value="Ser_Recombinase"/>
    <property type="match status" value="1"/>
</dbReference>
<dbReference type="InterPro" id="IPR006119">
    <property type="entry name" value="Resolv_N"/>
</dbReference>
<dbReference type="PANTHER" id="PTHR30461">
    <property type="entry name" value="DNA-INVERTASE FROM LAMBDOID PROPHAGE"/>
    <property type="match status" value="1"/>
</dbReference>
<reference evidence="3 4" key="1">
    <citation type="journal article" date="2014" name="Int. J. Syst. Evol. Microbiol.">
        <title>Lysinibacillus halotolerans sp. nov., isolated from saline-alkaline soil.</title>
        <authorList>
            <person name="Kong D."/>
            <person name="Wang Y."/>
            <person name="Zhao B."/>
            <person name="Li Y."/>
            <person name="Song J."/>
            <person name="Zhai Y."/>
            <person name="Zhang C."/>
            <person name="Wang H."/>
            <person name="Chen X."/>
            <person name="Zhao B."/>
            <person name="Ruan Z."/>
        </authorList>
    </citation>
    <scope>NUCLEOTIDE SEQUENCE [LARGE SCALE GENOMIC DNA]</scope>
    <source>
        <strain evidence="3 4">MCCC 1A12703</strain>
    </source>
</reference>
<dbReference type="SUPFAM" id="SSF53041">
    <property type="entry name" value="Resolvase-like"/>
    <property type="match status" value="1"/>
</dbReference>
<evidence type="ECO:0000313" key="3">
    <source>
        <dbReference type="EMBL" id="RNC97536.1"/>
    </source>
</evidence>
<dbReference type="EMBL" id="RHLQ01000046">
    <property type="protein sequence ID" value="RNC97536.1"/>
    <property type="molecule type" value="Genomic_DNA"/>
</dbReference>
<dbReference type="InterPro" id="IPR036162">
    <property type="entry name" value="Resolvase-like_N_sf"/>
</dbReference>
<evidence type="ECO:0000259" key="2">
    <source>
        <dbReference type="PROSITE" id="PS51736"/>
    </source>
</evidence>
<feature type="domain" description="Resolvase/invertase-type recombinase catalytic" evidence="2">
    <location>
        <begin position="6"/>
        <end position="151"/>
    </location>
</feature>
<dbReference type="InterPro" id="IPR050639">
    <property type="entry name" value="SSR_resolvase"/>
</dbReference>
<dbReference type="Pfam" id="PF00239">
    <property type="entry name" value="Resolvase"/>
    <property type="match status" value="1"/>
</dbReference>